<protein>
    <submittedName>
        <fullName evidence="1">Uncharacterized protein</fullName>
    </submittedName>
</protein>
<dbReference type="RefSeq" id="WP_276095065.1">
    <property type="nucleotide sequence ID" value="NZ_JARJBC010000014.1"/>
</dbReference>
<dbReference type="EMBL" id="JARJBC010000014">
    <property type="protein sequence ID" value="MDF3291929.1"/>
    <property type="molecule type" value="Genomic_DNA"/>
</dbReference>
<evidence type="ECO:0000313" key="2">
    <source>
        <dbReference type="Proteomes" id="UP001216579"/>
    </source>
</evidence>
<evidence type="ECO:0000313" key="1">
    <source>
        <dbReference type="EMBL" id="MDF3291929.1"/>
    </source>
</evidence>
<gene>
    <name evidence="1" type="ORF">P3G67_22415</name>
</gene>
<name>A0ABT5ZQ28_9ACTN</name>
<sequence>MQQLPVPCPAELVPNATGTKAFHAAYREAMARRVVFVAIEHDGPTWTVKADSLTASPGHTVEDTVNDAVRAAMLRLVRNHEIGLDAYTGPIYFMMHSVRTEGRARELAAALHAALYGDLEPLALAVPGAF</sequence>
<reference evidence="1 2" key="1">
    <citation type="submission" date="2023-03" db="EMBL/GenBank/DDBJ databases">
        <title>Draft genome sequence of Streptomyces sp. RB6PN23 isolated from peat swamp forest in Thailand.</title>
        <authorList>
            <person name="Klaysubun C."/>
            <person name="Duangmal K."/>
        </authorList>
    </citation>
    <scope>NUCLEOTIDE SEQUENCE [LARGE SCALE GENOMIC DNA]</scope>
    <source>
        <strain evidence="1 2">RB6PN23</strain>
    </source>
</reference>
<keyword evidence="2" id="KW-1185">Reference proteome</keyword>
<dbReference type="Proteomes" id="UP001216579">
    <property type="component" value="Unassembled WGS sequence"/>
</dbReference>
<comment type="caution">
    <text evidence="1">The sequence shown here is derived from an EMBL/GenBank/DDBJ whole genome shotgun (WGS) entry which is preliminary data.</text>
</comment>
<organism evidence="1 2">
    <name type="scientific">Streptomyces silvisoli</name>
    <dbReference type="NCBI Taxonomy" id="3034235"/>
    <lineage>
        <taxon>Bacteria</taxon>
        <taxon>Bacillati</taxon>
        <taxon>Actinomycetota</taxon>
        <taxon>Actinomycetes</taxon>
        <taxon>Kitasatosporales</taxon>
        <taxon>Streptomycetaceae</taxon>
        <taxon>Streptomyces</taxon>
    </lineage>
</organism>
<proteinExistence type="predicted"/>
<accession>A0ABT5ZQ28</accession>